<dbReference type="Pfam" id="PF08448">
    <property type="entry name" value="PAS_4"/>
    <property type="match status" value="1"/>
</dbReference>
<accession>A0A318JGF7</accession>
<name>A0A318JGF7_9NEIS</name>
<reference evidence="5 6" key="1">
    <citation type="submission" date="2018-05" db="EMBL/GenBank/DDBJ databases">
        <title>Genomic Encyclopedia of Type Strains, Phase IV (KMG-IV): sequencing the most valuable type-strain genomes for metagenomic binning, comparative biology and taxonomic classification.</title>
        <authorList>
            <person name="Goeker M."/>
        </authorList>
    </citation>
    <scope>NUCLEOTIDE SEQUENCE [LARGE SCALE GENOMIC DNA]</scope>
    <source>
        <strain evidence="5 6">DSM 25134</strain>
    </source>
</reference>
<dbReference type="PROSITE" id="PS50112">
    <property type="entry name" value="PAS"/>
    <property type="match status" value="1"/>
</dbReference>
<feature type="domain" description="GGDEF" evidence="4">
    <location>
        <begin position="405"/>
        <end position="538"/>
    </location>
</feature>
<dbReference type="Gene3D" id="3.20.20.450">
    <property type="entry name" value="EAL domain"/>
    <property type="match status" value="1"/>
</dbReference>
<dbReference type="InterPro" id="IPR035919">
    <property type="entry name" value="EAL_sf"/>
</dbReference>
<evidence type="ECO:0000259" key="2">
    <source>
        <dbReference type="PROSITE" id="PS50112"/>
    </source>
</evidence>
<evidence type="ECO:0000313" key="6">
    <source>
        <dbReference type="Proteomes" id="UP000248395"/>
    </source>
</evidence>
<dbReference type="SUPFAM" id="SSF55785">
    <property type="entry name" value="PYP-like sensor domain (PAS domain)"/>
    <property type="match status" value="1"/>
</dbReference>
<dbReference type="CDD" id="cd01948">
    <property type="entry name" value="EAL"/>
    <property type="match status" value="1"/>
</dbReference>
<dbReference type="SUPFAM" id="SSF55073">
    <property type="entry name" value="Nucleotide cyclase"/>
    <property type="match status" value="1"/>
</dbReference>
<dbReference type="CDD" id="cd00130">
    <property type="entry name" value="PAS"/>
    <property type="match status" value="1"/>
</dbReference>
<feature type="domain" description="PAS" evidence="2">
    <location>
        <begin position="243"/>
        <end position="297"/>
    </location>
</feature>
<dbReference type="GO" id="GO:0003824">
    <property type="term" value="F:catalytic activity"/>
    <property type="evidence" value="ECO:0007669"/>
    <property type="project" value="UniProtKB-ARBA"/>
</dbReference>
<dbReference type="AlphaFoldDB" id="A0A318JGF7"/>
<dbReference type="Gene3D" id="3.30.450.20">
    <property type="entry name" value="PAS domain"/>
    <property type="match status" value="1"/>
</dbReference>
<dbReference type="InterPro" id="IPR013656">
    <property type="entry name" value="PAS_4"/>
</dbReference>
<dbReference type="InterPro" id="IPR052155">
    <property type="entry name" value="Biofilm_reg_signaling"/>
</dbReference>
<evidence type="ECO:0000256" key="1">
    <source>
        <dbReference type="SAM" id="Phobius"/>
    </source>
</evidence>
<dbReference type="PANTHER" id="PTHR44757">
    <property type="entry name" value="DIGUANYLATE CYCLASE DGCP"/>
    <property type="match status" value="1"/>
</dbReference>
<sequence>MSAMSAYGSRRLIRVVWPFVAIVGALLLISAFSFNALSTIRAYVGGEGLWSKAQKDAIYYLTRYAGSRSEQDFQAYKAAIAIQLGDRQARLALDRPQPDLQQARAGLMQGGNHPDDIANVINAFLWFRHVSYLSQAIHYWEIGDSYIVEISSIADRLHDGFTRSYIGDDELMVLSRRISDINEELKAPARSFSEVLGEGSRFATSMLWWINLMTGGILLLLTVRQVQVLLRQSARFEAELHAEKERAETTLNSIGDAVVTIDLSGKLRYLNAVALHLVGGAGKGAIGRYFEDVFSMIDLSGSSMDLITTSQLRAKCESKQTYPSLRLQGLDGSSHMISLVAAPIHNSLGQVDGLVLALHDKSIEQQYINHLSWQAAHDALTGLYNRREFEQRVTRALSRLMVTETSHALLFVDLDQFKLVNDTNGHAAGDELLRQVCRVLQEQLGLSDVLARLGGDEFGVLLEDCRVDEALDKADRLRRAVQQSSFQWEGIPFSISASIGMVFLGEAGATLAEALQAADIACYMAKEKGRNRIQLYSSKDTELAVRSVEMAWVQRLRTAMEQERFCLYSQEIVPLRPVAKGAGRHVEVLLRLRDENGNIILPGSFIPAAERFGLMPDIDRIVVRQTFETLWNMRSLGDRSIDVCAVNLSGATLCDDNFLDFIRRQFVSYDIPAGMICFEITETSAISNLQQATRFISELKGLGCHFSLDDFGAGMSSFAYLKHLQVDYLKIDGSFVKDMVDDSVDRAMVEMINHIGHVTGKKTIAEFVSAPEILAELQRIGVDFAQGYYIGEPAPFIPPLHGRPQSLLYRLPDGE</sequence>
<dbReference type="Gene3D" id="3.30.70.270">
    <property type="match status" value="1"/>
</dbReference>
<dbReference type="PANTHER" id="PTHR44757:SF4">
    <property type="entry name" value="DIGUANYLATE CYCLASE DGCE-RELATED"/>
    <property type="match status" value="1"/>
</dbReference>
<dbReference type="Pfam" id="PF00563">
    <property type="entry name" value="EAL"/>
    <property type="match status" value="1"/>
</dbReference>
<dbReference type="NCBIfam" id="TIGR00254">
    <property type="entry name" value="GGDEF"/>
    <property type="match status" value="1"/>
</dbReference>
<proteinExistence type="predicted"/>
<evidence type="ECO:0000259" key="4">
    <source>
        <dbReference type="PROSITE" id="PS50887"/>
    </source>
</evidence>
<dbReference type="PROSITE" id="PS50887">
    <property type="entry name" value="GGDEF"/>
    <property type="match status" value="1"/>
</dbReference>
<organism evidence="5 6">
    <name type="scientific">Aquitalea magnusonii</name>
    <dbReference type="NCBI Taxonomy" id="332411"/>
    <lineage>
        <taxon>Bacteria</taxon>
        <taxon>Pseudomonadati</taxon>
        <taxon>Pseudomonadota</taxon>
        <taxon>Betaproteobacteria</taxon>
        <taxon>Neisseriales</taxon>
        <taxon>Chromobacteriaceae</taxon>
        <taxon>Aquitalea</taxon>
    </lineage>
</organism>
<keyword evidence="1" id="KW-0812">Transmembrane</keyword>
<keyword evidence="6" id="KW-1185">Reference proteome</keyword>
<dbReference type="InterPro" id="IPR000014">
    <property type="entry name" value="PAS"/>
</dbReference>
<dbReference type="InterPro" id="IPR001633">
    <property type="entry name" value="EAL_dom"/>
</dbReference>
<dbReference type="FunFam" id="3.30.70.270:FF:000001">
    <property type="entry name" value="Diguanylate cyclase domain protein"/>
    <property type="match status" value="1"/>
</dbReference>
<comment type="caution">
    <text evidence="5">The sequence shown here is derived from an EMBL/GenBank/DDBJ whole genome shotgun (WGS) entry which is preliminary data.</text>
</comment>
<dbReference type="Proteomes" id="UP000248395">
    <property type="component" value="Unassembled WGS sequence"/>
</dbReference>
<dbReference type="SMART" id="SM00052">
    <property type="entry name" value="EAL"/>
    <property type="match status" value="1"/>
</dbReference>
<dbReference type="InterPro" id="IPR043128">
    <property type="entry name" value="Rev_trsase/Diguanyl_cyclase"/>
</dbReference>
<dbReference type="SMART" id="SM00267">
    <property type="entry name" value="GGDEF"/>
    <property type="match status" value="1"/>
</dbReference>
<evidence type="ECO:0000259" key="3">
    <source>
        <dbReference type="PROSITE" id="PS50883"/>
    </source>
</evidence>
<dbReference type="Pfam" id="PF00990">
    <property type="entry name" value="GGDEF"/>
    <property type="match status" value="1"/>
</dbReference>
<protein>
    <submittedName>
        <fullName evidence="5">Diguanylate cyclase/phosphodiesterase with PAS/PAC sensor(S)</fullName>
    </submittedName>
</protein>
<feature type="domain" description="EAL" evidence="3">
    <location>
        <begin position="549"/>
        <end position="807"/>
    </location>
</feature>
<dbReference type="InterPro" id="IPR029787">
    <property type="entry name" value="Nucleotide_cyclase"/>
</dbReference>
<keyword evidence="1" id="KW-0472">Membrane</keyword>
<evidence type="ECO:0000313" key="5">
    <source>
        <dbReference type="EMBL" id="PXX48353.1"/>
    </source>
</evidence>
<keyword evidence="1" id="KW-1133">Transmembrane helix</keyword>
<gene>
    <name evidence="5" type="ORF">DFR38_107139</name>
</gene>
<dbReference type="SUPFAM" id="SSF141868">
    <property type="entry name" value="EAL domain-like"/>
    <property type="match status" value="1"/>
</dbReference>
<feature type="transmembrane region" description="Helical" evidence="1">
    <location>
        <begin position="12"/>
        <end position="34"/>
    </location>
</feature>
<dbReference type="PROSITE" id="PS50883">
    <property type="entry name" value="EAL"/>
    <property type="match status" value="1"/>
</dbReference>
<dbReference type="CDD" id="cd01949">
    <property type="entry name" value="GGDEF"/>
    <property type="match status" value="1"/>
</dbReference>
<dbReference type="InterPro" id="IPR000160">
    <property type="entry name" value="GGDEF_dom"/>
</dbReference>
<dbReference type="InterPro" id="IPR035965">
    <property type="entry name" value="PAS-like_dom_sf"/>
</dbReference>
<dbReference type="EMBL" id="QJKC01000007">
    <property type="protein sequence ID" value="PXX48353.1"/>
    <property type="molecule type" value="Genomic_DNA"/>
</dbReference>